<evidence type="ECO:0000256" key="3">
    <source>
        <dbReference type="ARBA" id="ARBA00022833"/>
    </source>
</evidence>
<gene>
    <name evidence="7" type="ORF">EV702DRAFT_269065</name>
</gene>
<evidence type="ECO:0000256" key="1">
    <source>
        <dbReference type="ARBA" id="ARBA00022723"/>
    </source>
</evidence>
<dbReference type="OrthoDB" id="660555at2759"/>
<keyword evidence="8" id="KW-1185">Reference proteome</keyword>
<dbReference type="AlphaFoldDB" id="A0A9P7D2P0"/>
<dbReference type="PANTHER" id="PTHR23164:SF30">
    <property type="entry name" value="EARLY ENDOSOME ANTIGEN 1"/>
    <property type="match status" value="1"/>
</dbReference>
<dbReference type="InterPro" id="IPR011011">
    <property type="entry name" value="Znf_FYVE_PHD"/>
</dbReference>
<sequence>MSVLQVATVLANLAAKAHSTMAYAGSSTSNESECSSDASSLAEGITVGRNMLHFLSDSFCKGSSPTSDSRLYLALPPRTNEHLAVLLPRSLWKPDSLATTCDNFYCHIKFSVLERRHHCRKCGGVFCHQCTTRSTHLLDISNLDFLHPPRNVPISNYDSPTSPVLVKKVCDDCWDQIYGCNSPRTPDGRPSTPMLVKSPVDSRTPSPNSSVCASPVDSPAPPSRPVRVARSSSHFSTGHLPLPTCIISPTEFEVPQPSYGELDAYPLRRSSIICKATGGGRWEPKHSPPKIGVRIPGYKAPYEIEMEREEQEERRRCQNPVVRDGGLCQSVICAAPY</sequence>
<keyword evidence="3" id="KW-0862">Zinc</keyword>
<evidence type="ECO:0000256" key="2">
    <source>
        <dbReference type="ARBA" id="ARBA00022771"/>
    </source>
</evidence>
<evidence type="ECO:0000313" key="7">
    <source>
        <dbReference type="EMBL" id="KAG1777269.1"/>
    </source>
</evidence>
<dbReference type="Pfam" id="PF01363">
    <property type="entry name" value="FYVE"/>
    <property type="match status" value="1"/>
</dbReference>
<dbReference type="SMART" id="SM00064">
    <property type="entry name" value="FYVE"/>
    <property type="match status" value="1"/>
</dbReference>
<evidence type="ECO:0000259" key="6">
    <source>
        <dbReference type="PROSITE" id="PS50178"/>
    </source>
</evidence>
<dbReference type="InterPro" id="IPR000306">
    <property type="entry name" value="Znf_FYVE"/>
</dbReference>
<reference evidence="7" key="1">
    <citation type="journal article" date="2020" name="New Phytol.">
        <title>Comparative genomics reveals dynamic genome evolution in host specialist ectomycorrhizal fungi.</title>
        <authorList>
            <person name="Lofgren L.A."/>
            <person name="Nguyen N.H."/>
            <person name="Vilgalys R."/>
            <person name="Ruytinx J."/>
            <person name="Liao H.L."/>
            <person name="Branco S."/>
            <person name="Kuo A."/>
            <person name="LaButti K."/>
            <person name="Lipzen A."/>
            <person name="Andreopoulos W."/>
            <person name="Pangilinan J."/>
            <person name="Riley R."/>
            <person name="Hundley H."/>
            <person name="Na H."/>
            <person name="Barry K."/>
            <person name="Grigoriev I.V."/>
            <person name="Stajich J.E."/>
            <person name="Kennedy P.G."/>
        </authorList>
    </citation>
    <scope>NUCLEOTIDE SEQUENCE</scope>
    <source>
        <strain evidence="7">DOB743</strain>
    </source>
</reference>
<evidence type="ECO:0000256" key="5">
    <source>
        <dbReference type="SAM" id="MobiDB-lite"/>
    </source>
</evidence>
<keyword evidence="1" id="KW-0479">Metal-binding</keyword>
<protein>
    <submittedName>
        <fullName evidence="7">FYVE zinc finger-domain-containing protein</fullName>
    </submittedName>
</protein>
<dbReference type="Gene3D" id="3.30.40.10">
    <property type="entry name" value="Zinc/RING finger domain, C3HC4 (zinc finger)"/>
    <property type="match status" value="1"/>
</dbReference>
<dbReference type="SUPFAM" id="SSF57903">
    <property type="entry name" value="FYVE/PHD zinc finger"/>
    <property type="match status" value="1"/>
</dbReference>
<evidence type="ECO:0000256" key="4">
    <source>
        <dbReference type="PROSITE-ProRule" id="PRU00091"/>
    </source>
</evidence>
<dbReference type="PROSITE" id="PS50178">
    <property type="entry name" value="ZF_FYVE"/>
    <property type="match status" value="1"/>
</dbReference>
<dbReference type="Proteomes" id="UP000714275">
    <property type="component" value="Unassembled WGS sequence"/>
</dbReference>
<dbReference type="InterPro" id="IPR017455">
    <property type="entry name" value="Znf_FYVE-rel"/>
</dbReference>
<comment type="caution">
    <text evidence="7">The sequence shown here is derived from an EMBL/GenBank/DDBJ whole genome shotgun (WGS) entry which is preliminary data.</text>
</comment>
<dbReference type="GO" id="GO:0008270">
    <property type="term" value="F:zinc ion binding"/>
    <property type="evidence" value="ECO:0007669"/>
    <property type="project" value="UniProtKB-KW"/>
</dbReference>
<organism evidence="7 8">
    <name type="scientific">Suillus placidus</name>
    <dbReference type="NCBI Taxonomy" id="48579"/>
    <lineage>
        <taxon>Eukaryota</taxon>
        <taxon>Fungi</taxon>
        <taxon>Dikarya</taxon>
        <taxon>Basidiomycota</taxon>
        <taxon>Agaricomycotina</taxon>
        <taxon>Agaricomycetes</taxon>
        <taxon>Agaricomycetidae</taxon>
        <taxon>Boletales</taxon>
        <taxon>Suillineae</taxon>
        <taxon>Suillaceae</taxon>
        <taxon>Suillus</taxon>
    </lineage>
</organism>
<name>A0A9P7D2P0_9AGAM</name>
<feature type="domain" description="FYVE-type" evidence="6">
    <location>
        <begin position="106"/>
        <end position="178"/>
    </location>
</feature>
<evidence type="ECO:0000313" key="8">
    <source>
        <dbReference type="Proteomes" id="UP000714275"/>
    </source>
</evidence>
<proteinExistence type="predicted"/>
<keyword evidence="2 4" id="KW-0863">Zinc-finger</keyword>
<accession>A0A9P7D2P0</accession>
<feature type="region of interest" description="Disordered" evidence="5">
    <location>
        <begin position="184"/>
        <end position="231"/>
    </location>
</feature>
<dbReference type="PANTHER" id="PTHR23164">
    <property type="entry name" value="EARLY ENDOSOME ANTIGEN 1"/>
    <property type="match status" value="1"/>
</dbReference>
<dbReference type="EMBL" id="JABBWD010000021">
    <property type="protein sequence ID" value="KAG1777269.1"/>
    <property type="molecule type" value="Genomic_DNA"/>
</dbReference>
<dbReference type="InterPro" id="IPR013083">
    <property type="entry name" value="Znf_RING/FYVE/PHD"/>
</dbReference>